<protein>
    <submittedName>
        <fullName evidence="1">Uncharacterized protein</fullName>
    </submittedName>
</protein>
<sequence>MSVPINIDQYSKLVVMDDNELAEQRVAVAVRERLKRLRGMYAYWLQFPTKSSKDLVEYAVRMFGIGRSQAYDDLHVTQILLGSLQQASKEFMRWKINQDLEHDLRIARSKGDMRAVASIEKARILNNRTDKDDEPELEFDKIVPQNFIPTDDPTVIGIAKVVGLRDKIRKLEKKYGRDIEDAEYQEVTDDGTGE</sequence>
<proteinExistence type="predicted"/>
<organism evidence="1">
    <name type="scientific">Siphoviridae sp. ctdYc1</name>
    <dbReference type="NCBI Taxonomy" id="2826399"/>
    <lineage>
        <taxon>Viruses</taxon>
        <taxon>Duplodnaviria</taxon>
        <taxon>Heunggongvirae</taxon>
        <taxon>Uroviricota</taxon>
        <taxon>Caudoviricetes</taxon>
    </lineage>
</organism>
<dbReference type="EMBL" id="BK015034">
    <property type="protein sequence ID" value="DAD88056.1"/>
    <property type="molecule type" value="Genomic_DNA"/>
</dbReference>
<reference evidence="1" key="1">
    <citation type="journal article" date="2021" name="Proc. Natl. Acad. Sci. U.S.A.">
        <title>A Catalog of Tens of Thousands of Viruses from Human Metagenomes Reveals Hidden Associations with Chronic Diseases.</title>
        <authorList>
            <person name="Tisza M.J."/>
            <person name="Buck C.B."/>
        </authorList>
    </citation>
    <scope>NUCLEOTIDE SEQUENCE</scope>
    <source>
        <strain evidence="1">CtdYc1</strain>
    </source>
</reference>
<name>A0A8S5N0Q4_9CAUD</name>
<evidence type="ECO:0000313" key="1">
    <source>
        <dbReference type="EMBL" id="DAD88056.1"/>
    </source>
</evidence>
<accession>A0A8S5N0Q4</accession>